<sequence length="77" mass="8338">PEVKRKWFDMKLDCKKRIGSLRKNRIQTGGGPPSSSSISTCDERIISIIGETSLSGIIPDGDSDDTPLQESTSAQSD</sequence>
<feature type="compositionally biased region" description="Polar residues" evidence="1">
    <location>
        <begin position="68"/>
        <end position="77"/>
    </location>
</feature>
<proteinExistence type="predicted"/>
<gene>
    <name evidence="2" type="ORF">ABG768_006672</name>
</gene>
<feature type="region of interest" description="Disordered" evidence="1">
    <location>
        <begin position="52"/>
        <end position="77"/>
    </location>
</feature>
<dbReference type="AlphaFoldDB" id="A0AAW1ZTH2"/>
<feature type="non-terminal residue" evidence="2">
    <location>
        <position position="77"/>
    </location>
</feature>
<keyword evidence="3" id="KW-1185">Reference proteome</keyword>
<dbReference type="EMBL" id="JAWDJR010000014">
    <property type="protein sequence ID" value="KAK9963490.1"/>
    <property type="molecule type" value="Genomic_DNA"/>
</dbReference>
<evidence type="ECO:0000256" key="1">
    <source>
        <dbReference type="SAM" id="MobiDB-lite"/>
    </source>
</evidence>
<protein>
    <recommendedName>
        <fullName evidence="4">Nuclear apoptosis-inducing factor 1</fullName>
    </recommendedName>
</protein>
<dbReference type="Proteomes" id="UP001479290">
    <property type="component" value="Unassembled WGS sequence"/>
</dbReference>
<organism evidence="2 3">
    <name type="scientific">Culter alburnus</name>
    <name type="common">Topmouth culter</name>
    <dbReference type="NCBI Taxonomy" id="194366"/>
    <lineage>
        <taxon>Eukaryota</taxon>
        <taxon>Metazoa</taxon>
        <taxon>Chordata</taxon>
        <taxon>Craniata</taxon>
        <taxon>Vertebrata</taxon>
        <taxon>Euteleostomi</taxon>
        <taxon>Actinopterygii</taxon>
        <taxon>Neopterygii</taxon>
        <taxon>Teleostei</taxon>
        <taxon>Ostariophysi</taxon>
        <taxon>Cypriniformes</taxon>
        <taxon>Xenocyprididae</taxon>
        <taxon>Xenocypridinae</taxon>
        <taxon>Culter</taxon>
    </lineage>
</organism>
<evidence type="ECO:0000313" key="3">
    <source>
        <dbReference type="Proteomes" id="UP001479290"/>
    </source>
</evidence>
<feature type="non-terminal residue" evidence="2">
    <location>
        <position position="1"/>
    </location>
</feature>
<name>A0AAW1ZTH2_CULAL</name>
<comment type="caution">
    <text evidence="2">The sequence shown here is derived from an EMBL/GenBank/DDBJ whole genome shotgun (WGS) entry which is preliminary data.</text>
</comment>
<accession>A0AAW1ZTH2</accession>
<evidence type="ECO:0000313" key="2">
    <source>
        <dbReference type="EMBL" id="KAK9963490.1"/>
    </source>
</evidence>
<reference evidence="2 3" key="1">
    <citation type="submission" date="2024-05" db="EMBL/GenBank/DDBJ databases">
        <title>A high-quality chromosomal-level genome assembly of Topmouth culter (Culter alburnus).</title>
        <authorList>
            <person name="Zhao H."/>
        </authorList>
    </citation>
    <scope>NUCLEOTIDE SEQUENCE [LARGE SCALE GENOMIC DNA]</scope>
    <source>
        <strain evidence="2">CATC2023</strain>
        <tissue evidence="2">Muscle</tissue>
    </source>
</reference>
<evidence type="ECO:0008006" key="4">
    <source>
        <dbReference type="Google" id="ProtNLM"/>
    </source>
</evidence>